<evidence type="ECO:0000313" key="3">
    <source>
        <dbReference type="Proteomes" id="UP000499080"/>
    </source>
</evidence>
<keyword evidence="3" id="KW-1185">Reference proteome</keyword>
<gene>
    <name evidence="2" type="ORF">AVEN_16295_1</name>
</gene>
<proteinExistence type="predicted"/>
<sequence>MAVTQQIEQSGSPFRSISSSDQKQQACPLIHNAATSESLQIMQKSRSGRVNVRAGWPARRGRRRRPVSGRWKMTVTDACQMSYKPQCVAPETRPSESRLVLYGGVFLQFDLLINILPIGCYIRQQRVESAI</sequence>
<organism evidence="2 3">
    <name type="scientific">Araneus ventricosus</name>
    <name type="common">Orbweaver spider</name>
    <name type="synonym">Epeira ventricosa</name>
    <dbReference type="NCBI Taxonomy" id="182803"/>
    <lineage>
        <taxon>Eukaryota</taxon>
        <taxon>Metazoa</taxon>
        <taxon>Ecdysozoa</taxon>
        <taxon>Arthropoda</taxon>
        <taxon>Chelicerata</taxon>
        <taxon>Arachnida</taxon>
        <taxon>Araneae</taxon>
        <taxon>Araneomorphae</taxon>
        <taxon>Entelegynae</taxon>
        <taxon>Araneoidea</taxon>
        <taxon>Araneidae</taxon>
        <taxon>Araneus</taxon>
    </lineage>
</organism>
<dbReference type="EMBL" id="BGPR01049748">
    <property type="protein sequence ID" value="GBO26744.1"/>
    <property type="molecule type" value="Genomic_DNA"/>
</dbReference>
<reference evidence="2 3" key="1">
    <citation type="journal article" date="2019" name="Sci. Rep.">
        <title>Orb-weaving spider Araneus ventricosus genome elucidates the spidroin gene catalogue.</title>
        <authorList>
            <person name="Kono N."/>
            <person name="Nakamura H."/>
            <person name="Ohtoshi R."/>
            <person name="Moran D.A.P."/>
            <person name="Shinohara A."/>
            <person name="Yoshida Y."/>
            <person name="Fujiwara M."/>
            <person name="Mori M."/>
            <person name="Tomita M."/>
            <person name="Arakawa K."/>
        </authorList>
    </citation>
    <scope>NUCLEOTIDE SEQUENCE [LARGE SCALE GENOMIC DNA]</scope>
</reference>
<feature type="region of interest" description="Disordered" evidence="1">
    <location>
        <begin position="1"/>
        <end position="20"/>
    </location>
</feature>
<evidence type="ECO:0000256" key="1">
    <source>
        <dbReference type="SAM" id="MobiDB-lite"/>
    </source>
</evidence>
<protein>
    <submittedName>
        <fullName evidence="2">Uncharacterized protein</fullName>
    </submittedName>
</protein>
<dbReference type="Proteomes" id="UP000499080">
    <property type="component" value="Unassembled WGS sequence"/>
</dbReference>
<comment type="caution">
    <text evidence="2">The sequence shown here is derived from an EMBL/GenBank/DDBJ whole genome shotgun (WGS) entry which is preliminary data.</text>
</comment>
<accession>A0A4Y2VRF9</accession>
<evidence type="ECO:0000313" key="2">
    <source>
        <dbReference type="EMBL" id="GBO26744.1"/>
    </source>
</evidence>
<name>A0A4Y2VRF9_ARAVE</name>
<dbReference type="AlphaFoldDB" id="A0A4Y2VRF9"/>